<evidence type="ECO:0000259" key="15">
    <source>
        <dbReference type="PROSITE" id="PS50975"/>
    </source>
</evidence>
<keyword evidence="11" id="KW-0464">Manganese</keyword>
<name>A0ABR8YMI5_9MICC</name>
<evidence type="ECO:0000256" key="2">
    <source>
        <dbReference type="ARBA" id="ARBA00001946"/>
    </source>
</evidence>
<evidence type="ECO:0000256" key="5">
    <source>
        <dbReference type="ARBA" id="ARBA00022723"/>
    </source>
</evidence>
<dbReference type="InterPro" id="IPR011127">
    <property type="entry name" value="Dala_Dala_lig_N"/>
</dbReference>
<organism evidence="16 17">
    <name type="scientific">Arthrobacter pullicola</name>
    <dbReference type="NCBI Taxonomy" id="2762224"/>
    <lineage>
        <taxon>Bacteria</taxon>
        <taxon>Bacillati</taxon>
        <taxon>Actinomycetota</taxon>
        <taxon>Actinomycetes</taxon>
        <taxon>Micrococcales</taxon>
        <taxon>Micrococcaceae</taxon>
        <taxon>Arthrobacter</taxon>
    </lineage>
</organism>
<evidence type="ECO:0000256" key="1">
    <source>
        <dbReference type="ARBA" id="ARBA00001936"/>
    </source>
</evidence>
<evidence type="ECO:0000256" key="8">
    <source>
        <dbReference type="ARBA" id="ARBA00022842"/>
    </source>
</evidence>
<keyword evidence="10 13" id="KW-0573">Peptidoglycan synthesis</keyword>
<dbReference type="RefSeq" id="WP_191749347.1">
    <property type="nucleotide sequence ID" value="NZ_JACSQC010000011.1"/>
</dbReference>
<keyword evidence="7 14" id="KW-0067">ATP-binding</keyword>
<accession>A0ABR8YMI5</accession>
<dbReference type="PROSITE" id="PS00844">
    <property type="entry name" value="DALA_DALA_LIGASE_2"/>
    <property type="match status" value="1"/>
</dbReference>
<dbReference type="EC" id="6.3.2.4" evidence="13"/>
<dbReference type="PIRSF" id="PIRSF039102">
    <property type="entry name" value="Ddl/VanB"/>
    <property type="match status" value="1"/>
</dbReference>
<dbReference type="NCBIfam" id="TIGR01205">
    <property type="entry name" value="D_ala_D_alaTIGR"/>
    <property type="match status" value="1"/>
</dbReference>
<comment type="caution">
    <text evidence="16">The sequence shown here is derived from an EMBL/GenBank/DDBJ whole genome shotgun (WGS) entry which is preliminary data.</text>
</comment>
<dbReference type="Gene3D" id="3.30.470.20">
    <property type="entry name" value="ATP-grasp fold, B domain"/>
    <property type="match status" value="1"/>
</dbReference>
<dbReference type="Pfam" id="PF01820">
    <property type="entry name" value="Dala_Dala_lig_N"/>
    <property type="match status" value="1"/>
</dbReference>
<dbReference type="Pfam" id="PF07478">
    <property type="entry name" value="Dala_Dala_lig_C"/>
    <property type="match status" value="1"/>
</dbReference>
<evidence type="ECO:0000256" key="6">
    <source>
        <dbReference type="ARBA" id="ARBA00022741"/>
    </source>
</evidence>
<dbReference type="PANTHER" id="PTHR23132:SF25">
    <property type="entry name" value="D-ALANINE--D-ALANINE LIGASE A"/>
    <property type="match status" value="1"/>
</dbReference>
<gene>
    <name evidence="13" type="primary">ddl</name>
    <name evidence="16" type="ORF">H9638_16580</name>
</gene>
<feature type="domain" description="ATP-grasp" evidence="15">
    <location>
        <begin position="158"/>
        <end position="369"/>
    </location>
</feature>
<keyword evidence="5" id="KW-0479">Metal-binding</keyword>
<proteinExistence type="inferred from homology"/>
<comment type="cofactor">
    <cofactor evidence="2">
        <name>Mg(2+)</name>
        <dbReference type="ChEBI" id="CHEBI:18420"/>
    </cofactor>
</comment>
<protein>
    <recommendedName>
        <fullName evidence="13">D-alanine--D-alanine ligase</fullName>
        <ecNumber evidence="13">6.3.2.4</ecNumber>
    </recommendedName>
    <alternativeName>
        <fullName evidence="13">D-Ala-D-Ala ligase</fullName>
    </alternativeName>
    <alternativeName>
        <fullName evidence="13">D-alanylalanine synthetase</fullName>
    </alternativeName>
</protein>
<dbReference type="Proteomes" id="UP000652763">
    <property type="component" value="Unassembled WGS sequence"/>
</dbReference>
<keyword evidence="6 14" id="KW-0547">Nucleotide-binding</keyword>
<dbReference type="SUPFAM" id="SSF52440">
    <property type="entry name" value="PreATP-grasp domain"/>
    <property type="match status" value="1"/>
</dbReference>
<comment type="function">
    <text evidence="13">Cell wall formation.</text>
</comment>
<evidence type="ECO:0000313" key="17">
    <source>
        <dbReference type="Proteomes" id="UP000652763"/>
    </source>
</evidence>
<comment type="cofactor">
    <cofactor evidence="1">
        <name>Mn(2+)</name>
        <dbReference type="ChEBI" id="CHEBI:29035"/>
    </cofactor>
</comment>
<reference evidence="16 17" key="1">
    <citation type="submission" date="2020-08" db="EMBL/GenBank/DDBJ databases">
        <title>A Genomic Blueprint of the Chicken Gut Microbiome.</title>
        <authorList>
            <person name="Gilroy R."/>
            <person name="Ravi A."/>
            <person name="Getino M."/>
            <person name="Pursley I."/>
            <person name="Horton D.L."/>
            <person name="Alikhan N.-F."/>
            <person name="Baker D."/>
            <person name="Gharbi K."/>
            <person name="Hall N."/>
            <person name="Watson M."/>
            <person name="Adriaenssens E.M."/>
            <person name="Foster-Nyarko E."/>
            <person name="Jarju S."/>
            <person name="Secka A."/>
            <person name="Antonio M."/>
            <person name="Oren A."/>
            <person name="Chaudhuri R."/>
            <person name="La Ragione R.M."/>
            <person name="Hildebrand F."/>
            <person name="Pallen M.J."/>
        </authorList>
    </citation>
    <scope>NUCLEOTIDE SEQUENCE [LARGE SCALE GENOMIC DNA]</scope>
    <source>
        <strain evidence="16 17">Sa2BUA2</strain>
    </source>
</reference>
<comment type="similarity">
    <text evidence="3 13">Belongs to the D-alanine--D-alanine ligase family.</text>
</comment>
<keyword evidence="17" id="KW-1185">Reference proteome</keyword>
<dbReference type="PROSITE" id="PS00843">
    <property type="entry name" value="DALA_DALA_LIGASE_1"/>
    <property type="match status" value="1"/>
</dbReference>
<evidence type="ECO:0000256" key="11">
    <source>
        <dbReference type="ARBA" id="ARBA00023211"/>
    </source>
</evidence>
<dbReference type="NCBIfam" id="NF002528">
    <property type="entry name" value="PRK01966.1-4"/>
    <property type="match status" value="1"/>
</dbReference>
<keyword evidence="8" id="KW-0460">Magnesium</keyword>
<dbReference type="GO" id="GO:0016874">
    <property type="term" value="F:ligase activity"/>
    <property type="evidence" value="ECO:0007669"/>
    <property type="project" value="UniProtKB-KW"/>
</dbReference>
<dbReference type="InterPro" id="IPR000291">
    <property type="entry name" value="D-Ala_lig_Van_CS"/>
</dbReference>
<dbReference type="Gene3D" id="3.30.1490.20">
    <property type="entry name" value="ATP-grasp fold, A domain"/>
    <property type="match status" value="1"/>
</dbReference>
<dbReference type="SUPFAM" id="SSF56059">
    <property type="entry name" value="Glutathione synthetase ATP-binding domain-like"/>
    <property type="match status" value="1"/>
</dbReference>
<evidence type="ECO:0000256" key="9">
    <source>
        <dbReference type="ARBA" id="ARBA00022960"/>
    </source>
</evidence>
<keyword evidence="4 13" id="KW-0436">Ligase</keyword>
<dbReference type="InterPro" id="IPR011095">
    <property type="entry name" value="Dala_Dala_lig_C"/>
</dbReference>
<keyword evidence="13" id="KW-0963">Cytoplasm</keyword>
<dbReference type="InterPro" id="IPR016185">
    <property type="entry name" value="PreATP-grasp_dom_sf"/>
</dbReference>
<sequence>MEPMTPAANADARPRVAVLFGGRSSEHSVSCVTAAGVLEAIDHSKYDVVPIGIARNGQWTLVSADPAQWSLRAATLPEVEPGEESVVLSTRGSSRELVSHAPGGLPRTLGRIDVVLPLLHGPFGEDGTLQGLLEMADIRYVGAGVLASAVGMDKHYMKVVFEAAGLSVGPYEVITDRQWNRDSEACLARAAGLQFPVFVKPARAGSSMGITRVTSEAGLREAIEAARQHDPKVVVEAGINGREIEVAVLQGRGNDDPRTSQPGEVAVRDGGHEWYDFEAKYVDGAAADLSCPADLPDDVTSRVRELAAVAFDAVGAEGLSRVDFFYTPDGELVINEINTMPGFTPISMYPQMWAKSGLPYTELIDELITLALERRTGLR</sequence>
<comment type="subcellular location">
    <subcellularLocation>
        <location evidence="13">Cytoplasm</location>
    </subcellularLocation>
</comment>
<evidence type="ECO:0000256" key="12">
    <source>
        <dbReference type="ARBA" id="ARBA00023316"/>
    </source>
</evidence>
<evidence type="ECO:0000256" key="10">
    <source>
        <dbReference type="ARBA" id="ARBA00022984"/>
    </source>
</evidence>
<dbReference type="Gene3D" id="3.40.50.20">
    <property type="match status" value="1"/>
</dbReference>
<dbReference type="PROSITE" id="PS50975">
    <property type="entry name" value="ATP_GRASP"/>
    <property type="match status" value="1"/>
</dbReference>
<keyword evidence="12 13" id="KW-0961">Cell wall biogenesis/degradation</keyword>
<evidence type="ECO:0000256" key="14">
    <source>
        <dbReference type="PROSITE-ProRule" id="PRU00409"/>
    </source>
</evidence>
<evidence type="ECO:0000256" key="7">
    <source>
        <dbReference type="ARBA" id="ARBA00022840"/>
    </source>
</evidence>
<dbReference type="InterPro" id="IPR013815">
    <property type="entry name" value="ATP_grasp_subdomain_1"/>
</dbReference>
<dbReference type="HAMAP" id="MF_00047">
    <property type="entry name" value="Dala_Dala_lig"/>
    <property type="match status" value="1"/>
</dbReference>
<comment type="catalytic activity">
    <reaction evidence="13">
        <text>2 D-alanine + ATP = D-alanyl-D-alanine + ADP + phosphate + H(+)</text>
        <dbReference type="Rhea" id="RHEA:11224"/>
        <dbReference type="ChEBI" id="CHEBI:15378"/>
        <dbReference type="ChEBI" id="CHEBI:30616"/>
        <dbReference type="ChEBI" id="CHEBI:43474"/>
        <dbReference type="ChEBI" id="CHEBI:57416"/>
        <dbReference type="ChEBI" id="CHEBI:57822"/>
        <dbReference type="ChEBI" id="CHEBI:456216"/>
        <dbReference type="EC" id="6.3.2.4"/>
    </reaction>
</comment>
<evidence type="ECO:0000313" key="16">
    <source>
        <dbReference type="EMBL" id="MBD8045424.1"/>
    </source>
</evidence>
<evidence type="ECO:0000256" key="4">
    <source>
        <dbReference type="ARBA" id="ARBA00022598"/>
    </source>
</evidence>
<comment type="pathway">
    <text evidence="13">Cell wall biogenesis; peptidoglycan biosynthesis.</text>
</comment>
<evidence type="ECO:0000256" key="13">
    <source>
        <dbReference type="HAMAP-Rule" id="MF_00047"/>
    </source>
</evidence>
<evidence type="ECO:0000256" key="3">
    <source>
        <dbReference type="ARBA" id="ARBA00010871"/>
    </source>
</evidence>
<keyword evidence="9 13" id="KW-0133">Cell shape</keyword>
<dbReference type="InterPro" id="IPR011761">
    <property type="entry name" value="ATP-grasp"/>
</dbReference>
<dbReference type="EMBL" id="JACSQC010000011">
    <property type="protein sequence ID" value="MBD8045424.1"/>
    <property type="molecule type" value="Genomic_DNA"/>
</dbReference>
<dbReference type="PANTHER" id="PTHR23132">
    <property type="entry name" value="D-ALANINE--D-ALANINE LIGASE"/>
    <property type="match status" value="1"/>
</dbReference>
<dbReference type="InterPro" id="IPR005905">
    <property type="entry name" value="D_ala_D_ala"/>
</dbReference>